<feature type="transmembrane region" description="Helical" evidence="1">
    <location>
        <begin position="114"/>
        <end position="132"/>
    </location>
</feature>
<evidence type="ECO:0000313" key="3">
    <source>
        <dbReference type="Proteomes" id="UP000030019"/>
    </source>
</evidence>
<dbReference type="STRING" id="176090.SSIN_1903"/>
<organism evidence="2 3">
    <name type="scientific">Streptococcus sinensis</name>
    <dbReference type="NCBI Taxonomy" id="176090"/>
    <lineage>
        <taxon>Bacteria</taxon>
        <taxon>Bacillati</taxon>
        <taxon>Bacillota</taxon>
        <taxon>Bacilli</taxon>
        <taxon>Lactobacillales</taxon>
        <taxon>Streptococcaceae</taxon>
        <taxon>Streptococcus</taxon>
    </lineage>
</organism>
<feature type="transmembrane region" description="Helical" evidence="1">
    <location>
        <begin position="289"/>
        <end position="308"/>
    </location>
</feature>
<keyword evidence="1" id="KW-0812">Transmembrane</keyword>
<comment type="caution">
    <text evidence="2">The sequence shown here is derived from an EMBL/GenBank/DDBJ whole genome shotgun (WGS) entry which is preliminary data.</text>
</comment>
<feature type="transmembrane region" description="Helical" evidence="1">
    <location>
        <begin position="152"/>
        <end position="176"/>
    </location>
</feature>
<sequence>MHDINEQQNLEIPEMKTEISEANVEVSEQEGTQRFRKKMSPVPLFKVLSWSILVSLFSVVNPLLTNLATNLQSQNLYAGWAMVQGQTIYSHIYGTSGLLYYLINWAGSMAFGQILFLIFQVLALVLAGVYLFKTISYITTNSSLAQNLLPLFYLLTATLGFGGLYSSIFVFPFVFWSMYFLVRYVQNAVKDEVFILYGAVGALSFLVEPMLSIVFYTLAALVLFAYNIASKRKARGLYQCLAVLLGFSLLFYPLGYYTVWNGSFGVAISQVTYAIDAFKLTGSQLPSNALYYGLLTIGLGFVTAFVLGFQFKKEAAVVRLMRILSLFGFLTVFIGALGLPEQGAYQLLPALPFVIILFALWFNKNGETSVENEGRRRRERHKTSVWNRYFSKQVFLPLVAMIYLIGFPLVQEYILSNGVSGERAMAARYIRENSSAKDTIYAWDSTASLYQQSQRLSAVSILTPSLYTGTEENQIYLRNTLNQVEPKFILVNNHIQLLPDVDTKISKNYKETNLKLSHFKLYQLQ</sequence>
<name>A0A0A0DEV1_9STRE</name>
<feature type="transmembrane region" description="Helical" evidence="1">
    <location>
        <begin position="236"/>
        <end position="254"/>
    </location>
</feature>
<accession>A0A0A0DEV1</accession>
<protein>
    <submittedName>
        <fullName evidence="2">Competence-induced protein Ccs4</fullName>
    </submittedName>
</protein>
<dbReference type="RefSeq" id="WP_037618278.1">
    <property type="nucleotide sequence ID" value="NZ_JPEN01000109.1"/>
</dbReference>
<keyword evidence="1" id="KW-1133">Transmembrane helix</keyword>
<gene>
    <name evidence="2" type="ORF">SSIN_1903</name>
</gene>
<proteinExistence type="predicted"/>
<evidence type="ECO:0000313" key="2">
    <source>
        <dbReference type="EMBL" id="KGM36348.1"/>
    </source>
</evidence>
<keyword evidence="3" id="KW-1185">Reference proteome</keyword>
<dbReference type="EMBL" id="JPEN01000109">
    <property type="protein sequence ID" value="KGM36348.1"/>
    <property type="molecule type" value="Genomic_DNA"/>
</dbReference>
<feature type="transmembrane region" description="Helical" evidence="1">
    <location>
        <begin position="44"/>
        <end position="64"/>
    </location>
</feature>
<keyword evidence="1" id="KW-0472">Membrane</keyword>
<dbReference type="Proteomes" id="UP000030019">
    <property type="component" value="Unassembled WGS sequence"/>
</dbReference>
<feature type="transmembrane region" description="Helical" evidence="1">
    <location>
        <begin position="385"/>
        <end position="410"/>
    </location>
</feature>
<dbReference type="PATRIC" id="fig|176090.4.peg.1849"/>
<dbReference type="eggNOG" id="ENOG5033VFI">
    <property type="taxonomic scope" value="Bacteria"/>
</dbReference>
<reference evidence="2 3" key="1">
    <citation type="submission" date="2014-06" db="EMBL/GenBank/DDBJ databases">
        <authorList>
            <person name="Teng J.L."/>
            <person name="Huang Y."/>
            <person name="Tse H."/>
            <person name="Lau S.K."/>
            <person name="Woo P.C."/>
        </authorList>
    </citation>
    <scope>NUCLEOTIDE SEQUENCE [LARGE SCALE GENOMIC DNA]</scope>
    <source>
        <strain evidence="2 3">HKU4</strain>
    </source>
</reference>
<evidence type="ECO:0000256" key="1">
    <source>
        <dbReference type="SAM" id="Phobius"/>
    </source>
</evidence>
<feature type="transmembrane region" description="Helical" evidence="1">
    <location>
        <begin position="188"/>
        <end position="207"/>
    </location>
</feature>
<feature type="transmembrane region" description="Helical" evidence="1">
    <location>
        <begin position="345"/>
        <end position="364"/>
    </location>
</feature>
<feature type="transmembrane region" description="Helical" evidence="1">
    <location>
        <begin position="320"/>
        <end position="339"/>
    </location>
</feature>
<dbReference type="AlphaFoldDB" id="A0A0A0DEV1"/>